<feature type="signal peptide" evidence="1">
    <location>
        <begin position="1"/>
        <end position="27"/>
    </location>
</feature>
<keyword evidence="3" id="KW-1185">Reference proteome</keyword>
<feature type="chain" id="PRO_5046657344" evidence="1">
    <location>
        <begin position="28"/>
        <end position="94"/>
    </location>
</feature>
<protein>
    <submittedName>
        <fullName evidence="2">Fibronectin type III domain-containing protein</fullName>
    </submittedName>
</protein>
<evidence type="ECO:0000256" key="1">
    <source>
        <dbReference type="SAM" id="SignalP"/>
    </source>
</evidence>
<dbReference type="Proteomes" id="UP000649826">
    <property type="component" value="Unassembled WGS sequence"/>
</dbReference>
<organism evidence="2 3">
    <name type="scientific">Blautia difficilis</name>
    <dbReference type="NCBI Taxonomy" id="2763027"/>
    <lineage>
        <taxon>Bacteria</taxon>
        <taxon>Bacillati</taxon>
        <taxon>Bacillota</taxon>
        <taxon>Clostridia</taxon>
        <taxon>Lachnospirales</taxon>
        <taxon>Lachnospiraceae</taxon>
        <taxon>Blautia</taxon>
    </lineage>
</organism>
<name>A0ABR7IK24_9FIRM</name>
<dbReference type="CDD" id="cd00063">
    <property type="entry name" value="FN3"/>
    <property type="match status" value="1"/>
</dbReference>
<dbReference type="InterPro" id="IPR036116">
    <property type="entry name" value="FN3_sf"/>
</dbReference>
<sequence>MKKKFSAILTGVFLILFCMVMSVTVNAAQKTPGRVKMVSAYSDPDVNQVHVTWDKTTNATEYVLFYKEVGADKWKKVLSVNSSRKSTAIRYCCE</sequence>
<dbReference type="Gene3D" id="2.60.40.10">
    <property type="entry name" value="Immunoglobulins"/>
    <property type="match status" value="1"/>
</dbReference>
<dbReference type="SUPFAM" id="SSF49265">
    <property type="entry name" value="Fibronectin type III"/>
    <property type="match status" value="1"/>
</dbReference>
<evidence type="ECO:0000313" key="3">
    <source>
        <dbReference type="Proteomes" id="UP000649826"/>
    </source>
</evidence>
<keyword evidence="1" id="KW-0732">Signal</keyword>
<dbReference type="EMBL" id="JACOQG010000021">
    <property type="protein sequence ID" value="MBC5780355.1"/>
    <property type="molecule type" value="Genomic_DNA"/>
</dbReference>
<dbReference type="InterPro" id="IPR003961">
    <property type="entry name" value="FN3_dom"/>
</dbReference>
<reference evidence="2 3" key="1">
    <citation type="submission" date="2020-08" db="EMBL/GenBank/DDBJ databases">
        <title>Genome public.</title>
        <authorList>
            <person name="Liu C."/>
            <person name="Sun Q."/>
        </authorList>
    </citation>
    <scope>NUCLEOTIDE SEQUENCE [LARGE SCALE GENOMIC DNA]</scope>
    <source>
        <strain evidence="2 3">M29</strain>
    </source>
</reference>
<dbReference type="RefSeq" id="WP_186995249.1">
    <property type="nucleotide sequence ID" value="NZ_JACOQG010000021.1"/>
</dbReference>
<evidence type="ECO:0000313" key="2">
    <source>
        <dbReference type="EMBL" id="MBC5780355.1"/>
    </source>
</evidence>
<accession>A0ABR7IK24</accession>
<proteinExistence type="predicted"/>
<comment type="caution">
    <text evidence="2">The sequence shown here is derived from an EMBL/GenBank/DDBJ whole genome shotgun (WGS) entry which is preliminary data.</text>
</comment>
<gene>
    <name evidence="2" type="ORF">H8Z82_12010</name>
</gene>
<dbReference type="InterPro" id="IPR013783">
    <property type="entry name" value="Ig-like_fold"/>
</dbReference>